<dbReference type="Gramene" id="Ma09_t06380.1">
    <property type="protein sequence ID" value="Ma09_p06380.1"/>
    <property type="gene ID" value="Ma09_g06380"/>
</dbReference>
<sequence>MNSVFFGILLKVFLAYLQS</sequence>
<dbReference type="EnsemblPlants" id="Ma09_t06380.1">
    <property type="protein sequence ID" value="Ma09_p06380.1"/>
    <property type="gene ID" value="Ma09_g06380"/>
</dbReference>
<evidence type="ECO:0000313" key="1">
    <source>
        <dbReference type="EnsemblPlants" id="Ma09_p06380.1"/>
    </source>
</evidence>
<keyword evidence="2" id="KW-1185">Reference proteome</keyword>
<proteinExistence type="predicted"/>
<dbReference type="Proteomes" id="UP000012960">
    <property type="component" value="Unplaced"/>
</dbReference>
<accession>A0A804KGL4</accession>
<name>A0A804KGL4_MUSAM</name>
<evidence type="ECO:0000313" key="2">
    <source>
        <dbReference type="Proteomes" id="UP000012960"/>
    </source>
</evidence>
<organism evidence="1 2">
    <name type="scientific">Musa acuminata subsp. malaccensis</name>
    <name type="common">Wild banana</name>
    <name type="synonym">Musa malaccensis</name>
    <dbReference type="NCBI Taxonomy" id="214687"/>
    <lineage>
        <taxon>Eukaryota</taxon>
        <taxon>Viridiplantae</taxon>
        <taxon>Streptophyta</taxon>
        <taxon>Embryophyta</taxon>
        <taxon>Tracheophyta</taxon>
        <taxon>Spermatophyta</taxon>
        <taxon>Magnoliopsida</taxon>
        <taxon>Liliopsida</taxon>
        <taxon>Zingiberales</taxon>
        <taxon>Musaceae</taxon>
        <taxon>Musa</taxon>
    </lineage>
</organism>
<reference evidence="1" key="1">
    <citation type="submission" date="2021-05" db="UniProtKB">
        <authorList>
            <consortium name="EnsemblPlants"/>
        </authorList>
    </citation>
    <scope>IDENTIFICATION</scope>
    <source>
        <strain evidence="1">subsp. malaccensis</strain>
    </source>
</reference>
<dbReference type="AlphaFoldDB" id="A0A804KGL4"/>
<dbReference type="InParanoid" id="A0A804KGL4"/>
<protein>
    <submittedName>
        <fullName evidence="1">Uncharacterized protein</fullName>
    </submittedName>
</protein>